<dbReference type="RefSeq" id="WP_079495876.1">
    <property type="nucleotide sequence ID" value="NZ_FUZT01000024.1"/>
</dbReference>
<proteinExistence type="inferred from homology"/>
<dbReference type="PANTHER" id="PTHR22911:SF6">
    <property type="entry name" value="SOLUTE CARRIER FAMILY 35 MEMBER G1"/>
    <property type="match status" value="1"/>
</dbReference>
<dbReference type="SUPFAM" id="SSF103481">
    <property type="entry name" value="Multidrug resistance efflux transporter EmrE"/>
    <property type="match status" value="2"/>
</dbReference>
<dbReference type="PANTHER" id="PTHR22911">
    <property type="entry name" value="ACYL-MALONYL CONDENSING ENZYME-RELATED"/>
    <property type="match status" value="1"/>
</dbReference>
<keyword evidence="3 6" id="KW-0812">Transmembrane</keyword>
<organism evidence="9 10">
    <name type="scientific">Maledivibacter halophilus</name>
    <dbReference type="NCBI Taxonomy" id="36842"/>
    <lineage>
        <taxon>Bacteria</taxon>
        <taxon>Bacillati</taxon>
        <taxon>Bacillota</taxon>
        <taxon>Clostridia</taxon>
        <taxon>Peptostreptococcales</taxon>
        <taxon>Caminicellaceae</taxon>
        <taxon>Maledivibacter</taxon>
    </lineage>
</organism>
<dbReference type="PROSITE" id="PS51257">
    <property type="entry name" value="PROKAR_LIPOPROTEIN"/>
    <property type="match status" value="1"/>
</dbReference>
<feature type="signal peptide" evidence="7">
    <location>
        <begin position="1"/>
        <end position="19"/>
    </location>
</feature>
<gene>
    <name evidence="9" type="ORF">SAMN02194393_05295</name>
</gene>
<dbReference type="Pfam" id="PF00892">
    <property type="entry name" value="EamA"/>
    <property type="match status" value="2"/>
</dbReference>
<evidence type="ECO:0000256" key="5">
    <source>
        <dbReference type="ARBA" id="ARBA00023136"/>
    </source>
</evidence>
<sequence>MKQETKGILCLLSSSFFFAAMGACVKSIPDIPIAQKIFFRNLVGVIITGYILIKNKDKLIGSNIKLLTLRSFFGLLGVAANFYAISKLPLSDAALLNRMSPFFVILLALLFLKEKINSYQIYAMFIALLGAAFVIKPQFDYTIIPALIGLSSAIFAAAGYTSVRQLRLYSSPYTIVFFFCTFSTIATIPFMLKGHFTSPNYKELILLLLIGLFATSAQIFMTTGYRFAPASKLAIYGYTNIIFSTIFGIILWSEYPDLLSLTGGVLIIVGGLINYVSTNNQSPNSED</sequence>
<feature type="transmembrane region" description="Helical" evidence="6">
    <location>
        <begin position="258"/>
        <end position="276"/>
    </location>
</feature>
<dbReference type="OrthoDB" id="5148831at2"/>
<feature type="transmembrane region" description="Helical" evidence="6">
    <location>
        <begin position="204"/>
        <end position="221"/>
    </location>
</feature>
<name>A0A1T5MSR7_9FIRM</name>
<accession>A0A1T5MSR7</accession>
<reference evidence="9 10" key="1">
    <citation type="submission" date="2017-02" db="EMBL/GenBank/DDBJ databases">
        <authorList>
            <person name="Peterson S.W."/>
        </authorList>
    </citation>
    <scope>NUCLEOTIDE SEQUENCE [LARGE SCALE GENOMIC DNA]</scope>
    <source>
        <strain evidence="9 10">M1</strain>
    </source>
</reference>
<evidence type="ECO:0000259" key="8">
    <source>
        <dbReference type="Pfam" id="PF00892"/>
    </source>
</evidence>
<feature type="chain" id="PRO_5038880821" evidence="7">
    <location>
        <begin position="20"/>
        <end position="287"/>
    </location>
</feature>
<keyword evidence="7" id="KW-0732">Signal</keyword>
<evidence type="ECO:0000256" key="2">
    <source>
        <dbReference type="ARBA" id="ARBA00007362"/>
    </source>
</evidence>
<dbReference type="AlphaFoldDB" id="A0A1T5MSR7"/>
<keyword evidence="4 6" id="KW-1133">Transmembrane helix</keyword>
<dbReference type="STRING" id="36842.SAMN02194393_05295"/>
<evidence type="ECO:0000313" key="10">
    <source>
        <dbReference type="Proteomes" id="UP000190285"/>
    </source>
</evidence>
<evidence type="ECO:0000256" key="7">
    <source>
        <dbReference type="SAM" id="SignalP"/>
    </source>
</evidence>
<evidence type="ECO:0000256" key="6">
    <source>
        <dbReference type="SAM" id="Phobius"/>
    </source>
</evidence>
<feature type="domain" description="EamA" evidence="8">
    <location>
        <begin position="146"/>
        <end position="273"/>
    </location>
</feature>
<feature type="transmembrane region" description="Helical" evidence="6">
    <location>
        <begin position="37"/>
        <end position="53"/>
    </location>
</feature>
<evidence type="ECO:0000256" key="1">
    <source>
        <dbReference type="ARBA" id="ARBA00004141"/>
    </source>
</evidence>
<feature type="transmembrane region" description="Helical" evidence="6">
    <location>
        <begin position="119"/>
        <end position="135"/>
    </location>
</feature>
<keyword evidence="5 6" id="KW-0472">Membrane</keyword>
<feature type="transmembrane region" description="Helical" evidence="6">
    <location>
        <begin position="65"/>
        <end position="83"/>
    </location>
</feature>
<evidence type="ECO:0000256" key="3">
    <source>
        <dbReference type="ARBA" id="ARBA00022692"/>
    </source>
</evidence>
<protein>
    <submittedName>
        <fullName evidence="9">Permease of the drug/metabolite transporter (DMT) superfamily</fullName>
    </submittedName>
</protein>
<dbReference type="InterPro" id="IPR037185">
    <property type="entry name" value="EmrE-like"/>
</dbReference>
<dbReference type="InterPro" id="IPR000620">
    <property type="entry name" value="EamA_dom"/>
</dbReference>
<keyword evidence="10" id="KW-1185">Reference proteome</keyword>
<feature type="transmembrane region" description="Helical" evidence="6">
    <location>
        <begin position="141"/>
        <end position="161"/>
    </location>
</feature>
<dbReference type="EMBL" id="FUZT01000024">
    <property type="protein sequence ID" value="SKC91251.1"/>
    <property type="molecule type" value="Genomic_DNA"/>
</dbReference>
<comment type="similarity">
    <text evidence="2">Belongs to the EamA transporter family.</text>
</comment>
<feature type="transmembrane region" description="Helical" evidence="6">
    <location>
        <begin position="233"/>
        <end position="252"/>
    </location>
</feature>
<evidence type="ECO:0000313" key="9">
    <source>
        <dbReference type="EMBL" id="SKC91251.1"/>
    </source>
</evidence>
<feature type="transmembrane region" description="Helical" evidence="6">
    <location>
        <begin position="95"/>
        <end position="112"/>
    </location>
</feature>
<comment type="subcellular location">
    <subcellularLocation>
        <location evidence="1">Membrane</location>
        <topology evidence="1">Multi-pass membrane protein</topology>
    </subcellularLocation>
</comment>
<dbReference type="GO" id="GO:0016020">
    <property type="term" value="C:membrane"/>
    <property type="evidence" value="ECO:0007669"/>
    <property type="project" value="UniProtKB-SubCell"/>
</dbReference>
<feature type="transmembrane region" description="Helical" evidence="6">
    <location>
        <begin position="173"/>
        <end position="192"/>
    </location>
</feature>
<evidence type="ECO:0000256" key="4">
    <source>
        <dbReference type="ARBA" id="ARBA00022989"/>
    </source>
</evidence>
<dbReference type="Proteomes" id="UP000190285">
    <property type="component" value="Unassembled WGS sequence"/>
</dbReference>
<feature type="domain" description="EamA" evidence="8">
    <location>
        <begin position="6"/>
        <end position="135"/>
    </location>
</feature>